<proteinExistence type="predicted"/>
<accession>A0A8J8TT55</accession>
<feature type="transmembrane region" description="Helical" evidence="1">
    <location>
        <begin position="288"/>
        <end position="304"/>
    </location>
</feature>
<evidence type="ECO:0000313" key="2">
    <source>
        <dbReference type="EMBL" id="TYL39504.1"/>
    </source>
</evidence>
<feature type="transmembrane region" description="Helical" evidence="1">
    <location>
        <begin position="343"/>
        <end position="363"/>
    </location>
</feature>
<gene>
    <name evidence="2" type="ORF">CV102_04190</name>
</gene>
<feature type="transmembrane region" description="Helical" evidence="1">
    <location>
        <begin position="71"/>
        <end position="97"/>
    </location>
</feature>
<feature type="transmembrane region" description="Helical" evidence="1">
    <location>
        <begin position="310"/>
        <end position="331"/>
    </location>
</feature>
<feature type="transmembrane region" description="Helical" evidence="1">
    <location>
        <begin position="252"/>
        <end position="276"/>
    </location>
</feature>
<evidence type="ECO:0000256" key="1">
    <source>
        <dbReference type="SAM" id="Phobius"/>
    </source>
</evidence>
<dbReference type="Proteomes" id="UP000766904">
    <property type="component" value="Unassembled WGS sequence"/>
</dbReference>
<keyword evidence="1" id="KW-1133">Transmembrane helix</keyword>
<name>A0A8J8TT55_9EURY</name>
<feature type="transmembrane region" description="Helical" evidence="1">
    <location>
        <begin position="454"/>
        <end position="473"/>
    </location>
</feature>
<dbReference type="EMBL" id="PHNJ01000002">
    <property type="protein sequence ID" value="TYL39504.1"/>
    <property type="molecule type" value="Genomic_DNA"/>
</dbReference>
<reference evidence="2" key="1">
    <citation type="submission" date="2017-11" db="EMBL/GenBank/DDBJ databases">
        <authorList>
            <person name="Kajale S.C."/>
            <person name="Sharma A."/>
        </authorList>
    </citation>
    <scope>NUCLEOTIDE SEQUENCE</scope>
    <source>
        <strain evidence="2">LS1_42</strain>
    </source>
</reference>
<feature type="transmembrane region" description="Helical" evidence="1">
    <location>
        <begin position="209"/>
        <end position="232"/>
    </location>
</feature>
<keyword evidence="1" id="KW-0812">Transmembrane</keyword>
<dbReference type="AlphaFoldDB" id="A0A8J8TT55"/>
<keyword evidence="1" id="KW-0472">Membrane</keyword>
<organism evidence="2 3">
    <name type="scientific">Natronococcus pandeyae</name>
    <dbReference type="NCBI Taxonomy" id="2055836"/>
    <lineage>
        <taxon>Archaea</taxon>
        <taxon>Methanobacteriati</taxon>
        <taxon>Methanobacteriota</taxon>
        <taxon>Stenosarchaea group</taxon>
        <taxon>Halobacteria</taxon>
        <taxon>Halobacteriales</taxon>
        <taxon>Natrialbaceae</taxon>
        <taxon>Natronococcus</taxon>
    </lineage>
</organism>
<feature type="transmembrane region" description="Helical" evidence="1">
    <location>
        <begin position="12"/>
        <end position="34"/>
    </location>
</feature>
<dbReference type="RefSeq" id="WP_148856634.1">
    <property type="nucleotide sequence ID" value="NZ_PHNJ01000002.1"/>
</dbReference>
<keyword evidence="3" id="KW-1185">Reference proteome</keyword>
<feature type="transmembrane region" description="Helical" evidence="1">
    <location>
        <begin position="509"/>
        <end position="527"/>
    </location>
</feature>
<comment type="caution">
    <text evidence="2">The sequence shown here is derived from an EMBL/GenBank/DDBJ whole genome shotgun (WGS) entry which is preliminary data.</text>
</comment>
<evidence type="ECO:0000313" key="3">
    <source>
        <dbReference type="Proteomes" id="UP000766904"/>
    </source>
</evidence>
<protein>
    <submittedName>
        <fullName evidence="2">Uncharacterized protein</fullName>
    </submittedName>
</protein>
<feature type="transmembrane region" description="Helical" evidence="1">
    <location>
        <begin position="479"/>
        <end position="497"/>
    </location>
</feature>
<feature type="transmembrane region" description="Helical" evidence="1">
    <location>
        <begin position="40"/>
        <end position="59"/>
    </location>
</feature>
<sequence>MASRMSLSNLRPLRLDTTAAIIGLAVALLLFPLRFFASQIYINTIPIVIGIGCLLYLGAVNQNEDERTLSVLSTPAAMALPSIVVVGMVAMVLVTVLQEARTTAFFAISAVVGTLLFVQILFTSDRDFNHGLILFQLVLFAFVFRLLALYATPGYIGIDVWTHMTELASAIYTEESLGAIGHDKHFASPFFHLLVVASALVYDVSLRLGLFLSVGLVMPLSILLVYAASNLLVPTRWATLATALFAVSSHVALWGIHLIPTSMGLVFFLGLLYALLRVMRIEYTGRDFTLLILLSIAIVLTHQVSSFIMLVLLGAAFLAQLVFMLGPLGLTRLDTSVFQTKKPVNLLGLVVFNFGFLIFVWSLTPYRQDSFLGTILSLFGETLSESAGFLNLASPGATDDEEEPGAAAETTTTLFDQIVPYVEELGFLLLLSFMLVGCLYIVHRRRAEQSVFTLALGSGIMLFFVLGLPMFGIRNFIPTRWFAFLYALMAILGAIGLRTLSRNLSATPVIVVLLLVALIFPGGMMLASSSSVDNPVFEEHNERLAYDEDEIAAAYAVGEMTGSPAGDEIRPDQALYTDHPYQTVVFRTHSYPLSGTTSAQIPAENQTDQQYTLYRTVQSEETATYFRDQNGHGYTPAIDRHELCQPEQSTVYDNGNVEFCTPSPALE</sequence>
<dbReference type="OrthoDB" id="110868at2157"/>
<feature type="transmembrane region" description="Helical" evidence="1">
    <location>
        <begin position="134"/>
        <end position="156"/>
    </location>
</feature>
<feature type="transmembrane region" description="Helical" evidence="1">
    <location>
        <begin position="103"/>
        <end position="122"/>
    </location>
</feature>
<feature type="transmembrane region" description="Helical" evidence="1">
    <location>
        <begin position="425"/>
        <end position="442"/>
    </location>
</feature>